<evidence type="ECO:0000256" key="2">
    <source>
        <dbReference type="ARBA" id="ARBA00022630"/>
    </source>
</evidence>
<dbReference type="Proteomes" id="UP000053593">
    <property type="component" value="Unassembled WGS sequence"/>
</dbReference>
<reference evidence="6 7" key="1">
    <citation type="submission" date="2014-04" db="EMBL/GenBank/DDBJ databases">
        <title>Evolutionary Origins and Diversification of the Mycorrhizal Mutualists.</title>
        <authorList>
            <consortium name="DOE Joint Genome Institute"/>
            <consortium name="Mycorrhizal Genomics Consortium"/>
            <person name="Kohler A."/>
            <person name="Kuo A."/>
            <person name="Nagy L.G."/>
            <person name="Floudas D."/>
            <person name="Copeland A."/>
            <person name="Barry K.W."/>
            <person name="Cichocki N."/>
            <person name="Veneault-Fourrey C."/>
            <person name="LaButti K."/>
            <person name="Lindquist E.A."/>
            <person name="Lipzen A."/>
            <person name="Lundell T."/>
            <person name="Morin E."/>
            <person name="Murat C."/>
            <person name="Riley R."/>
            <person name="Ohm R."/>
            <person name="Sun H."/>
            <person name="Tunlid A."/>
            <person name="Henrissat B."/>
            <person name="Grigoriev I.V."/>
            <person name="Hibbett D.S."/>
            <person name="Martin F."/>
        </authorList>
    </citation>
    <scope>NUCLEOTIDE SEQUENCE [LARGE SCALE GENOMIC DNA]</scope>
    <source>
        <strain evidence="6 7">FD-317 M1</strain>
    </source>
</reference>
<dbReference type="InterPro" id="IPR036188">
    <property type="entry name" value="FAD/NAD-bd_sf"/>
</dbReference>
<dbReference type="SUPFAM" id="SSF51905">
    <property type="entry name" value="FAD/NAD(P)-binding domain"/>
    <property type="match status" value="1"/>
</dbReference>
<keyword evidence="3" id="KW-0274">FAD</keyword>
<dbReference type="AlphaFoldDB" id="A0A0D0C6Y6"/>
<evidence type="ECO:0000256" key="1">
    <source>
        <dbReference type="ARBA" id="ARBA00001974"/>
    </source>
</evidence>
<comment type="cofactor">
    <cofactor evidence="1">
        <name>FAD</name>
        <dbReference type="ChEBI" id="CHEBI:57692"/>
    </cofactor>
</comment>
<dbReference type="Gene3D" id="3.30.70.2450">
    <property type="match status" value="1"/>
</dbReference>
<protein>
    <recommendedName>
        <fullName evidence="5">FAD-binding domain-containing protein</fullName>
    </recommendedName>
</protein>
<keyword evidence="2" id="KW-0285">Flavoprotein</keyword>
<feature type="domain" description="FAD-binding" evidence="5">
    <location>
        <begin position="8"/>
        <end position="188"/>
    </location>
</feature>
<dbReference type="GO" id="GO:0016709">
    <property type="term" value="F:oxidoreductase activity, acting on paired donors, with incorporation or reduction of molecular oxygen, NAD(P)H as one donor, and incorporation of one atom of oxygen"/>
    <property type="evidence" value="ECO:0007669"/>
    <property type="project" value="UniProtKB-ARBA"/>
</dbReference>
<keyword evidence="7" id="KW-1185">Reference proteome</keyword>
<dbReference type="EMBL" id="KN834762">
    <property type="protein sequence ID" value="KIK63921.1"/>
    <property type="molecule type" value="Genomic_DNA"/>
</dbReference>
<dbReference type="PRINTS" id="PR00420">
    <property type="entry name" value="RNGMNOXGNASE"/>
</dbReference>
<dbReference type="PANTHER" id="PTHR43004:SF19">
    <property type="entry name" value="BINDING MONOOXYGENASE, PUTATIVE (JCVI)-RELATED"/>
    <property type="match status" value="1"/>
</dbReference>
<dbReference type="Gene3D" id="3.50.50.60">
    <property type="entry name" value="FAD/NAD(P)-binding domain"/>
    <property type="match status" value="1"/>
</dbReference>
<dbReference type="InterPro" id="IPR050641">
    <property type="entry name" value="RIFMO-like"/>
</dbReference>
<proteinExistence type="predicted"/>
<sequence>MIASLPSETQILICGAGPTGLAAAISLICNGINPSRLTIVDGAEKGTNTSRAIVIHAATLEALDTYGCATKLIELGVKGTRWRFGDRTSAIFETDFSYISSYTKFPFALVLSQTATEHILEERLNELGVNVVRPKSVIGMQEGAGKGIDVLFESGETVKAEHVIGADGAKSAIRQLCGIHFADPDGIAFDDSVNDRVAQMVLADVSLSLPESQDPILATGGISLTASETGMFLLVPLGKPAVGEMLYNSTETVYRLGFNVPRNLGEPPSQPSMEYIQANFSERGPIYLSSDSQVNPRPVQITKVHWATRVRTHSAIADVFFKQAHGGLVFLVGDAAHIHSPAGGQGMNLGLRDASGLGPILADYIRKTEQQPLAEAGQEDTSALARYAAERRERGLGIIKMTKGFMGAADFVTKPRLFNWPVWILRLVGRLPPFKSRTVWQLSGLGNR</sequence>
<accession>A0A0D0C6Y6</accession>
<dbReference type="OrthoDB" id="10016252at2759"/>
<feature type="domain" description="FAD-binding" evidence="5">
    <location>
        <begin position="304"/>
        <end position="386"/>
    </location>
</feature>
<dbReference type="GO" id="GO:0071949">
    <property type="term" value="F:FAD binding"/>
    <property type="evidence" value="ECO:0007669"/>
    <property type="project" value="InterPro"/>
</dbReference>
<dbReference type="PANTHER" id="PTHR43004">
    <property type="entry name" value="TRK SYSTEM POTASSIUM UPTAKE PROTEIN"/>
    <property type="match status" value="1"/>
</dbReference>
<dbReference type="HOGENOM" id="CLU_009665_20_0_1"/>
<dbReference type="InterPro" id="IPR002938">
    <property type="entry name" value="FAD-bd"/>
</dbReference>
<gene>
    <name evidence="6" type="ORF">GYMLUDRAFT_258985</name>
</gene>
<evidence type="ECO:0000256" key="3">
    <source>
        <dbReference type="ARBA" id="ARBA00022827"/>
    </source>
</evidence>
<evidence type="ECO:0000259" key="5">
    <source>
        <dbReference type="Pfam" id="PF01494"/>
    </source>
</evidence>
<evidence type="ECO:0000313" key="6">
    <source>
        <dbReference type="EMBL" id="KIK63921.1"/>
    </source>
</evidence>
<evidence type="ECO:0000256" key="4">
    <source>
        <dbReference type="ARBA" id="ARBA00023002"/>
    </source>
</evidence>
<name>A0A0D0C6Y6_9AGAR</name>
<organism evidence="6 7">
    <name type="scientific">Collybiopsis luxurians FD-317 M1</name>
    <dbReference type="NCBI Taxonomy" id="944289"/>
    <lineage>
        <taxon>Eukaryota</taxon>
        <taxon>Fungi</taxon>
        <taxon>Dikarya</taxon>
        <taxon>Basidiomycota</taxon>
        <taxon>Agaricomycotina</taxon>
        <taxon>Agaricomycetes</taxon>
        <taxon>Agaricomycetidae</taxon>
        <taxon>Agaricales</taxon>
        <taxon>Marasmiineae</taxon>
        <taxon>Omphalotaceae</taxon>
        <taxon>Collybiopsis</taxon>
        <taxon>Collybiopsis luxurians</taxon>
    </lineage>
</organism>
<dbReference type="Pfam" id="PF01494">
    <property type="entry name" value="FAD_binding_3"/>
    <property type="match status" value="2"/>
</dbReference>
<evidence type="ECO:0000313" key="7">
    <source>
        <dbReference type="Proteomes" id="UP000053593"/>
    </source>
</evidence>
<keyword evidence="4" id="KW-0560">Oxidoreductase</keyword>